<keyword evidence="8" id="KW-0333">Golgi apparatus</keyword>
<evidence type="ECO:0000256" key="7">
    <source>
        <dbReference type="ARBA" id="ARBA00022989"/>
    </source>
</evidence>
<keyword evidence="9 11" id="KW-0472">Membrane</keyword>
<keyword evidence="5 11" id="KW-0812">Transmembrane</keyword>
<feature type="transmembrane region" description="Helical" evidence="11">
    <location>
        <begin position="20"/>
        <end position="38"/>
    </location>
</feature>
<accession>A0AAW1NW57</accession>
<dbReference type="AlphaFoldDB" id="A0AAW1NW57"/>
<dbReference type="PANTHER" id="PTHR31646">
    <property type="entry name" value="ALPHA-1,2-MANNOSYLTRANSFERASE MNN2"/>
    <property type="match status" value="1"/>
</dbReference>
<dbReference type="GO" id="GO:0000139">
    <property type="term" value="C:Golgi membrane"/>
    <property type="evidence" value="ECO:0007669"/>
    <property type="project" value="UniProtKB-SubCell"/>
</dbReference>
<gene>
    <name evidence="12" type="ORF">WJX73_000293</name>
</gene>
<dbReference type="EMBL" id="JALJOQ010000111">
    <property type="protein sequence ID" value="KAK9796997.1"/>
    <property type="molecule type" value="Genomic_DNA"/>
</dbReference>
<dbReference type="Pfam" id="PF11051">
    <property type="entry name" value="Mannosyl_trans3"/>
    <property type="match status" value="1"/>
</dbReference>
<evidence type="ECO:0000256" key="8">
    <source>
        <dbReference type="ARBA" id="ARBA00023034"/>
    </source>
</evidence>
<organism evidence="12 13">
    <name type="scientific">Symbiochloris irregularis</name>
    <dbReference type="NCBI Taxonomy" id="706552"/>
    <lineage>
        <taxon>Eukaryota</taxon>
        <taxon>Viridiplantae</taxon>
        <taxon>Chlorophyta</taxon>
        <taxon>core chlorophytes</taxon>
        <taxon>Trebouxiophyceae</taxon>
        <taxon>Trebouxiales</taxon>
        <taxon>Trebouxiaceae</taxon>
        <taxon>Symbiochloris</taxon>
    </lineage>
</organism>
<dbReference type="GO" id="GO:0046354">
    <property type="term" value="P:mannan biosynthetic process"/>
    <property type="evidence" value="ECO:0007669"/>
    <property type="project" value="TreeGrafter"/>
</dbReference>
<keyword evidence="4" id="KW-0808">Transferase</keyword>
<dbReference type="SUPFAM" id="SSF53448">
    <property type="entry name" value="Nucleotide-diphospho-sugar transferases"/>
    <property type="match status" value="1"/>
</dbReference>
<dbReference type="Proteomes" id="UP001465755">
    <property type="component" value="Unassembled WGS sequence"/>
</dbReference>
<sequence>MTPQRQQRNSIFRKQISTLIKLLAIVVFGFSTVLWLVLRQHSPTDGDFGQASFQADQANRKHRLALGLTMKGGLNAEQHKHFDELVRDLPAIDHDGKQLSQSKLTKLLSEQSNLGHLDPQHLTQTQEQLVNAALARQARYSIDRLTEIKMKRGIVIAAGGALQLASAYATLKTLREHHKCTLPVQLWFNGEGEMDNSTQAFFEDRFANLTCIDGSTFTVPSHHRAMTPIDHAGWTFKAFALYSTSFRHVLYLDADSLPLVSPEYLFDTLGFRQYGSLFWPDYWDTTWMNPAPAYRLMNASSPWLGRPNLLTTESGEFLLDRDRHIDALEWMLYLNMYGDIFYSVVWGDKDLYRLAFTLAGQGDSFYQVSHRPADALLLCRIRRVLQYKGGKQSPEMTYQHAAMVQLDPGGSMAFFHRTSDAKLNPDKVYPPNQQAADFITVPLAPHRATAVLSGALIFGPAGLSVMKTANCTVPGAQQTILQRTAACELNPNQDDMPIPVWPLSVFPLAEATLRHSFQAFLEVQAWYNSSELPLNG</sequence>
<evidence type="ECO:0000256" key="3">
    <source>
        <dbReference type="ARBA" id="ARBA00009105"/>
    </source>
</evidence>
<evidence type="ECO:0000256" key="6">
    <source>
        <dbReference type="ARBA" id="ARBA00022968"/>
    </source>
</evidence>
<keyword evidence="7 11" id="KW-1133">Transmembrane helix</keyword>
<evidence type="ECO:0000256" key="9">
    <source>
        <dbReference type="ARBA" id="ARBA00023136"/>
    </source>
</evidence>
<reference evidence="12 13" key="1">
    <citation type="journal article" date="2024" name="Nat. Commun.">
        <title>Phylogenomics reveals the evolutionary origins of lichenization in chlorophyte algae.</title>
        <authorList>
            <person name="Puginier C."/>
            <person name="Libourel C."/>
            <person name="Otte J."/>
            <person name="Skaloud P."/>
            <person name="Haon M."/>
            <person name="Grisel S."/>
            <person name="Petersen M."/>
            <person name="Berrin J.G."/>
            <person name="Delaux P.M."/>
            <person name="Dal Grande F."/>
            <person name="Keller J."/>
        </authorList>
    </citation>
    <scope>NUCLEOTIDE SEQUENCE [LARGE SCALE GENOMIC DNA]</scope>
    <source>
        <strain evidence="12 13">SAG 2036</strain>
    </source>
</reference>
<dbReference type="InterPro" id="IPR022751">
    <property type="entry name" value="Alpha_mannosyltransferase"/>
</dbReference>
<keyword evidence="6" id="KW-0735">Signal-anchor</keyword>
<evidence type="ECO:0000256" key="11">
    <source>
        <dbReference type="SAM" id="Phobius"/>
    </source>
</evidence>
<evidence type="ECO:0000313" key="13">
    <source>
        <dbReference type="Proteomes" id="UP001465755"/>
    </source>
</evidence>
<evidence type="ECO:0000256" key="1">
    <source>
        <dbReference type="ARBA" id="ARBA00004394"/>
    </source>
</evidence>
<comment type="caution">
    <text evidence="12">The sequence shown here is derived from an EMBL/GenBank/DDBJ whole genome shotgun (WGS) entry which is preliminary data.</text>
</comment>
<comment type="similarity">
    <text evidence="3">Belongs to the MNN1/MNT family.</text>
</comment>
<evidence type="ECO:0000256" key="2">
    <source>
        <dbReference type="ARBA" id="ARBA00004606"/>
    </source>
</evidence>
<evidence type="ECO:0000256" key="5">
    <source>
        <dbReference type="ARBA" id="ARBA00022692"/>
    </source>
</evidence>
<dbReference type="InterPro" id="IPR029044">
    <property type="entry name" value="Nucleotide-diphossugar_trans"/>
</dbReference>
<name>A0AAW1NW57_9CHLO</name>
<evidence type="ECO:0000313" key="12">
    <source>
        <dbReference type="EMBL" id="KAK9796997.1"/>
    </source>
</evidence>
<evidence type="ECO:0000256" key="10">
    <source>
        <dbReference type="ARBA" id="ARBA00037847"/>
    </source>
</evidence>
<dbReference type="PANTHER" id="PTHR31646:SF1">
    <property type="entry name" value="ALPHA-1,2-MANNOSYLTRANSFERASE MNN2"/>
    <property type="match status" value="1"/>
</dbReference>
<protein>
    <submittedName>
        <fullName evidence="12">Uncharacterized protein</fullName>
    </submittedName>
</protein>
<evidence type="ECO:0000256" key="4">
    <source>
        <dbReference type="ARBA" id="ARBA00022679"/>
    </source>
</evidence>
<keyword evidence="13" id="KW-1185">Reference proteome</keyword>
<dbReference type="GO" id="GO:0000026">
    <property type="term" value="F:alpha-1,2-mannosyltransferase activity"/>
    <property type="evidence" value="ECO:0007669"/>
    <property type="project" value="TreeGrafter"/>
</dbReference>
<comment type="subcellular location">
    <subcellularLocation>
        <location evidence="10">Endomembrane system</location>
        <topology evidence="10">Single-pass membrane protein</topology>
    </subcellularLocation>
    <subcellularLocation>
        <location evidence="1">Golgi apparatus membrane</location>
    </subcellularLocation>
    <subcellularLocation>
        <location evidence="2">Membrane</location>
        <topology evidence="2">Single-pass type II membrane protein</topology>
    </subcellularLocation>
</comment>
<proteinExistence type="inferred from homology"/>